<protein>
    <recommendedName>
        <fullName evidence="3">Anti-sigma factor antagonist</fullName>
    </recommendedName>
</protein>
<evidence type="ECO:0000313" key="5">
    <source>
        <dbReference type="EMBL" id="MBF4809631.1"/>
    </source>
</evidence>
<dbReference type="InterPro" id="IPR036513">
    <property type="entry name" value="STAS_dom_sf"/>
</dbReference>
<dbReference type="InterPro" id="IPR036890">
    <property type="entry name" value="HATPase_C_sf"/>
</dbReference>
<dbReference type="SUPFAM" id="SSF52091">
    <property type="entry name" value="SpoIIaa-like"/>
    <property type="match status" value="1"/>
</dbReference>
<gene>
    <name evidence="5" type="ORF">HXK23_05375</name>
</gene>
<dbReference type="InterPro" id="IPR003594">
    <property type="entry name" value="HATPase_dom"/>
</dbReference>
<dbReference type="Proteomes" id="UP000772566">
    <property type="component" value="Unassembled WGS sequence"/>
</dbReference>
<organism evidence="5 6">
    <name type="scientific">Lancefieldella parvula</name>
    <dbReference type="NCBI Taxonomy" id="1382"/>
    <lineage>
        <taxon>Bacteria</taxon>
        <taxon>Bacillati</taxon>
        <taxon>Actinomycetota</taxon>
        <taxon>Coriobacteriia</taxon>
        <taxon>Coriobacteriales</taxon>
        <taxon>Atopobiaceae</taxon>
        <taxon>Lancefieldella</taxon>
    </lineage>
</organism>
<dbReference type="PANTHER" id="PTHR35526">
    <property type="entry name" value="ANTI-SIGMA-F FACTOR RSBW-RELATED"/>
    <property type="match status" value="1"/>
</dbReference>
<dbReference type="InterPro" id="IPR050267">
    <property type="entry name" value="Anti-sigma-factor_SerPK"/>
</dbReference>
<dbReference type="Gene3D" id="3.30.565.10">
    <property type="entry name" value="Histidine kinase-like ATPase, C-terminal domain"/>
    <property type="match status" value="1"/>
</dbReference>
<dbReference type="CDD" id="cd07043">
    <property type="entry name" value="STAS_anti-anti-sigma_factors"/>
    <property type="match status" value="1"/>
</dbReference>
<dbReference type="SUPFAM" id="SSF55874">
    <property type="entry name" value="ATPase domain of HSP90 chaperone/DNA topoisomerase II/histidine kinase"/>
    <property type="match status" value="1"/>
</dbReference>
<accession>A0A930YTF3</accession>
<keyword evidence="2" id="KW-0418">Kinase</keyword>
<dbReference type="Gene3D" id="3.30.750.24">
    <property type="entry name" value="STAS domain"/>
    <property type="match status" value="1"/>
</dbReference>
<name>A0A930YTF3_9ACTN</name>
<keyword evidence="2" id="KW-0808">Transferase</keyword>
<evidence type="ECO:0000256" key="1">
    <source>
        <dbReference type="ARBA" id="ARBA00009013"/>
    </source>
</evidence>
<dbReference type="Pfam" id="PF01740">
    <property type="entry name" value="STAS"/>
    <property type="match status" value="1"/>
</dbReference>
<comment type="similarity">
    <text evidence="1 3">Belongs to the anti-sigma-factor antagonist family.</text>
</comment>
<evidence type="ECO:0000259" key="4">
    <source>
        <dbReference type="PROSITE" id="PS50801"/>
    </source>
</evidence>
<dbReference type="PROSITE" id="PS50801">
    <property type="entry name" value="STAS"/>
    <property type="match status" value="1"/>
</dbReference>
<proteinExistence type="inferred from homology"/>
<dbReference type="PANTHER" id="PTHR35526:SF3">
    <property type="entry name" value="ANTI-SIGMA-F FACTOR RSBW"/>
    <property type="match status" value="1"/>
</dbReference>
<dbReference type="AlphaFoldDB" id="A0A930YTF3"/>
<dbReference type="InterPro" id="IPR002645">
    <property type="entry name" value="STAS_dom"/>
</dbReference>
<evidence type="ECO:0000256" key="2">
    <source>
        <dbReference type="ARBA" id="ARBA00022527"/>
    </source>
</evidence>
<reference evidence="5" key="1">
    <citation type="submission" date="2020-04" db="EMBL/GenBank/DDBJ databases">
        <title>Deep metagenomics examines the oral microbiome during advanced dental caries in children, revealing novel taxa and co-occurrences with host molecules.</title>
        <authorList>
            <person name="Baker J.L."/>
            <person name="Morton J.T."/>
            <person name="Dinis M."/>
            <person name="Alvarez R."/>
            <person name="Tran N.C."/>
            <person name="Knight R."/>
            <person name="Edlund A."/>
        </authorList>
    </citation>
    <scope>NUCLEOTIDE SEQUENCE</scope>
    <source>
        <strain evidence="5">JCVI_22A_bin.2</strain>
    </source>
</reference>
<dbReference type="CDD" id="cd16936">
    <property type="entry name" value="HATPase_RsbW-like"/>
    <property type="match status" value="1"/>
</dbReference>
<evidence type="ECO:0000256" key="3">
    <source>
        <dbReference type="RuleBase" id="RU003749"/>
    </source>
</evidence>
<sequence>MYTQPNIAVVSVNTDLDVRGVPRVKAQIEQLIDSGCRRIVLNMSEVSYIDSCGMGFIVCAVRRMKTLGGLMSLTNVQPTAFKALVRMGLIDFMPISTCAAKSRVTPLAPGTHPSFQTTFRVDPNKMCDARSRAIALLKTLPFTSDQKFDIELAVGEAIGNAVDHACEKGVLTTVSAYPDRVVIDVSDCGGGFSISDEEEPPETGQFAERGRGVKLMRLLMDAVSIQEKPSGNGTIVRLVKMMR</sequence>
<feature type="domain" description="STAS" evidence="4">
    <location>
        <begin position="1"/>
        <end position="118"/>
    </location>
</feature>
<dbReference type="Pfam" id="PF13581">
    <property type="entry name" value="HATPase_c_2"/>
    <property type="match status" value="1"/>
</dbReference>
<evidence type="ECO:0000313" key="6">
    <source>
        <dbReference type="Proteomes" id="UP000772566"/>
    </source>
</evidence>
<dbReference type="GO" id="GO:0043856">
    <property type="term" value="F:anti-sigma factor antagonist activity"/>
    <property type="evidence" value="ECO:0007669"/>
    <property type="project" value="InterPro"/>
</dbReference>
<comment type="caution">
    <text evidence="5">The sequence shown here is derived from an EMBL/GenBank/DDBJ whole genome shotgun (WGS) entry which is preliminary data.</text>
</comment>
<keyword evidence="2" id="KW-0723">Serine/threonine-protein kinase</keyword>
<dbReference type="EMBL" id="JABZGT010000354">
    <property type="protein sequence ID" value="MBF4809631.1"/>
    <property type="molecule type" value="Genomic_DNA"/>
</dbReference>
<dbReference type="GO" id="GO:0004674">
    <property type="term" value="F:protein serine/threonine kinase activity"/>
    <property type="evidence" value="ECO:0007669"/>
    <property type="project" value="UniProtKB-KW"/>
</dbReference>
<dbReference type="InterPro" id="IPR003658">
    <property type="entry name" value="Anti-sigma_ant"/>
</dbReference>
<dbReference type="NCBIfam" id="TIGR00377">
    <property type="entry name" value="ant_ant_sig"/>
    <property type="match status" value="1"/>
</dbReference>